<dbReference type="InterPro" id="IPR050625">
    <property type="entry name" value="ParA/MinD_ATPase"/>
</dbReference>
<dbReference type="Pfam" id="PF13614">
    <property type="entry name" value="AAA_31"/>
    <property type="match status" value="1"/>
</dbReference>
<dbReference type="AlphaFoldDB" id="A0A1H4HIG0"/>
<proteinExistence type="predicted"/>
<dbReference type="PANTHER" id="PTHR43384">
    <property type="entry name" value="SEPTUM SITE-DETERMINING PROTEIN MIND HOMOLOG, CHLOROPLASTIC-RELATED"/>
    <property type="match status" value="1"/>
</dbReference>
<dbReference type="GO" id="GO:0000160">
    <property type="term" value="P:phosphorelay signal transduction system"/>
    <property type="evidence" value="ECO:0007669"/>
    <property type="project" value="InterPro"/>
</dbReference>
<dbReference type="SUPFAM" id="SSF52172">
    <property type="entry name" value="CheY-like"/>
    <property type="match status" value="1"/>
</dbReference>
<dbReference type="Gene3D" id="3.40.50.2300">
    <property type="match status" value="1"/>
</dbReference>
<keyword evidence="4" id="KW-1185">Reference proteome</keyword>
<keyword evidence="1" id="KW-0597">Phosphoprotein</keyword>
<feature type="domain" description="Response regulatory" evidence="2">
    <location>
        <begin position="3"/>
        <end position="121"/>
    </location>
</feature>
<dbReference type="GO" id="GO:0016887">
    <property type="term" value="F:ATP hydrolysis activity"/>
    <property type="evidence" value="ECO:0007669"/>
    <property type="project" value="TreeGrafter"/>
</dbReference>
<dbReference type="Proteomes" id="UP000198638">
    <property type="component" value="Unassembled WGS sequence"/>
</dbReference>
<dbReference type="InterPro" id="IPR025669">
    <property type="entry name" value="AAA_dom"/>
</dbReference>
<organism evidence="3 4">
    <name type="scientific">Paraburkholderia sartisoli</name>
    <dbReference type="NCBI Taxonomy" id="83784"/>
    <lineage>
        <taxon>Bacteria</taxon>
        <taxon>Pseudomonadati</taxon>
        <taxon>Pseudomonadota</taxon>
        <taxon>Betaproteobacteria</taxon>
        <taxon>Burkholderiales</taxon>
        <taxon>Burkholderiaceae</taxon>
        <taxon>Paraburkholderia</taxon>
    </lineage>
</organism>
<accession>A0A1H4HIG0</accession>
<dbReference type="EMBL" id="FNRQ01000009">
    <property type="protein sequence ID" value="SEB21220.1"/>
    <property type="molecule type" value="Genomic_DNA"/>
</dbReference>
<dbReference type="RefSeq" id="WP_090536940.1">
    <property type="nucleotide sequence ID" value="NZ_FNRQ01000009.1"/>
</dbReference>
<dbReference type="InterPro" id="IPR027417">
    <property type="entry name" value="P-loop_NTPase"/>
</dbReference>
<dbReference type="PROSITE" id="PS50110">
    <property type="entry name" value="RESPONSE_REGULATORY"/>
    <property type="match status" value="1"/>
</dbReference>
<sequence length="402" mass="42981">MIDILTISSDPAQASAIARIVGAEDSHHRSKIANAELSDLCAHQEALDGIDLLILDGARMTQQDFDTLAALTARHSGLTCVLLTPSPSADLLIRAMRAGVRDVLQWPVAPQELQHAVDRIARKITGTRREGRVISFVSCKGGSGTSFLAANLGFAASTTGKRALLIDLNQQFGEAAFLVSEITPPATLADVSAQIDRLDPAFLDACLTHVSEDFDVLAGAADPARAKDIKPEHLQRILNLVRHQYDLIIFDIGQSISNVSIAALDQSECIFPVLQLSLPYLRGGHRLLEIFRSLGYRGDKVRVLVNRYEKKGPVGLAELEKALGQRAASVIPEDRASVSASINQGVPILRLTRSSGVAKGLNELARSLLPAPVPASVSSPALAQGRGGRLQKIFGKPTLGRA</sequence>
<dbReference type="GO" id="GO:0005829">
    <property type="term" value="C:cytosol"/>
    <property type="evidence" value="ECO:0007669"/>
    <property type="project" value="TreeGrafter"/>
</dbReference>
<protein>
    <submittedName>
        <fullName evidence="3">Pilus assembly protein CpaE</fullName>
    </submittedName>
</protein>
<evidence type="ECO:0000259" key="2">
    <source>
        <dbReference type="PROSITE" id="PS50110"/>
    </source>
</evidence>
<dbReference type="PANTHER" id="PTHR43384:SF13">
    <property type="entry name" value="SLR0110 PROTEIN"/>
    <property type="match status" value="1"/>
</dbReference>
<evidence type="ECO:0000313" key="3">
    <source>
        <dbReference type="EMBL" id="SEB21220.1"/>
    </source>
</evidence>
<dbReference type="STRING" id="83784.SAMN05192564_10958"/>
<name>A0A1H4HIG0_9BURK</name>
<dbReference type="InterPro" id="IPR011006">
    <property type="entry name" value="CheY-like_superfamily"/>
</dbReference>
<gene>
    <name evidence="3" type="ORF">SAMN05192564_10958</name>
</gene>
<dbReference type="GO" id="GO:0005524">
    <property type="term" value="F:ATP binding"/>
    <property type="evidence" value="ECO:0007669"/>
    <property type="project" value="TreeGrafter"/>
</dbReference>
<dbReference type="SUPFAM" id="SSF52540">
    <property type="entry name" value="P-loop containing nucleoside triphosphate hydrolases"/>
    <property type="match status" value="1"/>
</dbReference>
<evidence type="ECO:0000256" key="1">
    <source>
        <dbReference type="PROSITE-ProRule" id="PRU00169"/>
    </source>
</evidence>
<dbReference type="GO" id="GO:0051782">
    <property type="term" value="P:negative regulation of cell division"/>
    <property type="evidence" value="ECO:0007669"/>
    <property type="project" value="TreeGrafter"/>
</dbReference>
<dbReference type="InterPro" id="IPR001789">
    <property type="entry name" value="Sig_transdc_resp-reg_receiver"/>
</dbReference>
<dbReference type="OrthoDB" id="9768734at2"/>
<dbReference type="Gene3D" id="3.40.50.300">
    <property type="entry name" value="P-loop containing nucleotide triphosphate hydrolases"/>
    <property type="match status" value="1"/>
</dbReference>
<dbReference type="GO" id="GO:0009898">
    <property type="term" value="C:cytoplasmic side of plasma membrane"/>
    <property type="evidence" value="ECO:0007669"/>
    <property type="project" value="TreeGrafter"/>
</dbReference>
<feature type="modified residue" description="4-aspartylphosphate" evidence="1">
    <location>
        <position position="56"/>
    </location>
</feature>
<reference evidence="4" key="1">
    <citation type="submission" date="2016-10" db="EMBL/GenBank/DDBJ databases">
        <authorList>
            <person name="Varghese N."/>
            <person name="Submissions S."/>
        </authorList>
    </citation>
    <scope>NUCLEOTIDE SEQUENCE [LARGE SCALE GENOMIC DNA]</scope>
    <source>
        <strain evidence="4">LMG 24000</strain>
    </source>
</reference>
<evidence type="ECO:0000313" key="4">
    <source>
        <dbReference type="Proteomes" id="UP000198638"/>
    </source>
</evidence>